<proteinExistence type="predicted"/>
<gene>
    <name evidence="2" type="ORF">J4Q44_G00170420</name>
</gene>
<dbReference type="AlphaFoldDB" id="A0AAN8LIE3"/>
<sequence length="143" mass="16196">MTSGLAWIIRACLFQVCLWRACLCEEPDCMYNEYLTEMETVERVQKALSRFYGENCKKDFKCEDYNNYNSAVCYLLGCLDGKEPKCVSNVTYSLGEVELISLKGFTCLVKDAFNHNSLQDKACDAVFVDAVRCQKATTLGKCV</sequence>
<dbReference type="Proteomes" id="UP001356427">
    <property type="component" value="Unassembled WGS sequence"/>
</dbReference>
<keyword evidence="3" id="KW-1185">Reference proteome</keyword>
<accession>A0AAN8LIE3</accession>
<feature type="signal peptide" evidence="1">
    <location>
        <begin position="1"/>
        <end position="24"/>
    </location>
</feature>
<feature type="chain" id="PRO_5042956006" description="Secreted protein" evidence="1">
    <location>
        <begin position="25"/>
        <end position="143"/>
    </location>
</feature>
<evidence type="ECO:0000313" key="3">
    <source>
        <dbReference type="Proteomes" id="UP001356427"/>
    </source>
</evidence>
<name>A0AAN8LIE3_9TELE</name>
<comment type="caution">
    <text evidence="2">The sequence shown here is derived from an EMBL/GenBank/DDBJ whole genome shotgun (WGS) entry which is preliminary data.</text>
</comment>
<organism evidence="2 3">
    <name type="scientific">Coregonus suidteri</name>
    <dbReference type="NCBI Taxonomy" id="861788"/>
    <lineage>
        <taxon>Eukaryota</taxon>
        <taxon>Metazoa</taxon>
        <taxon>Chordata</taxon>
        <taxon>Craniata</taxon>
        <taxon>Vertebrata</taxon>
        <taxon>Euteleostomi</taxon>
        <taxon>Actinopterygii</taxon>
        <taxon>Neopterygii</taxon>
        <taxon>Teleostei</taxon>
        <taxon>Protacanthopterygii</taxon>
        <taxon>Salmoniformes</taxon>
        <taxon>Salmonidae</taxon>
        <taxon>Coregoninae</taxon>
        <taxon>Coregonus</taxon>
    </lineage>
</organism>
<evidence type="ECO:0000313" key="2">
    <source>
        <dbReference type="EMBL" id="KAK6311378.1"/>
    </source>
</evidence>
<reference evidence="2 3" key="1">
    <citation type="submission" date="2021-04" db="EMBL/GenBank/DDBJ databases">
        <authorList>
            <person name="De Guttry C."/>
            <person name="Zahm M."/>
            <person name="Klopp C."/>
            <person name="Cabau C."/>
            <person name="Louis A."/>
            <person name="Berthelot C."/>
            <person name="Parey E."/>
            <person name="Roest Crollius H."/>
            <person name="Montfort J."/>
            <person name="Robinson-Rechavi M."/>
            <person name="Bucao C."/>
            <person name="Bouchez O."/>
            <person name="Gislard M."/>
            <person name="Lluch J."/>
            <person name="Milhes M."/>
            <person name="Lampietro C."/>
            <person name="Lopez Roques C."/>
            <person name="Donnadieu C."/>
            <person name="Braasch I."/>
            <person name="Desvignes T."/>
            <person name="Postlethwait J."/>
            <person name="Bobe J."/>
            <person name="Wedekind C."/>
            <person name="Guiguen Y."/>
        </authorList>
    </citation>
    <scope>NUCLEOTIDE SEQUENCE [LARGE SCALE GENOMIC DNA]</scope>
    <source>
        <strain evidence="2">Cs_M1</strain>
        <tissue evidence="2">Blood</tissue>
    </source>
</reference>
<evidence type="ECO:0008006" key="4">
    <source>
        <dbReference type="Google" id="ProtNLM"/>
    </source>
</evidence>
<evidence type="ECO:0000256" key="1">
    <source>
        <dbReference type="SAM" id="SignalP"/>
    </source>
</evidence>
<protein>
    <recommendedName>
        <fullName evidence="4">Secreted protein</fullName>
    </recommendedName>
</protein>
<dbReference type="EMBL" id="JAGTTL010000015">
    <property type="protein sequence ID" value="KAK6311378.1"/>
    <property type="molecule type" value="Genomic_DNA"/>
</dbReference>
<keyword evidence="1" id="KW-0732">Signal</keyword>